<sequence>MQFLYKLILSHNPLRKIEDSHFYTLPSLKFLDLGSTKISIDILENLLKISFKLKTLILPRKLSCCLCQNQDTIETSNTIKLDCPKE</sequence>
<accession>A0A6I9YS19</accession>
<dbReference type="InterPro" id="IPR032675">
    <property type="entry name" value="LRR_dom_sf"/>
</dbReference>
<dbReference type="GeneID" id="106546833"/>
<feature type="non-terminal residue" evidence="3">
    <location>
        <position position="86"/>
    </location>
</feature>
<dbReference type="RefSeq" id="XP_013919279.1">
    <property type="nucleotide sequence ID" value="XM_014063804.1"/>
</dbReference>
<organism evidence="1 3">
    <name type="scientific">Thamnophis sirtalis</name>
    <dbReference type="NCBI Taxonomy" id="35019"/>
    <lineage>
        <taxon>Eukaryota</taxon>
        <taxon>Metazoa</taxon>
        <taxon>Chordata</taxon>
        <taxon>Craniata</taxon>
        <taxon>Vertebrata</taxon>
        <taxon>Euteleostomi</taxon>
        <taxon>Lepidosauria</taxon>
        <taxon>Squamata</taxon>
        <taxon>Bifurcata</taxon>
        <taxon>Unidentata</taxon>
        <taxon>Episquamata</taxon>
        <taxon>Toxicofera</taxon>
        <taxon>Serpentes</taxon>
        <taxon>Colubroidea</taxon>
        <taxon>Colubridae</taxon>
        <taxon>Natricinae</taxon>
        <taxon>Thamnophis</taxon>
    </lineage>
</organism>
<dbReference type="OrthoDB" id="9043009at2759"/>
<dbReference type="KEGG" id="tsr:106546833"/>
<dbReference type="RefSeq" id="XP_013927087.1">
    <property type="nucleotide sequence ID" value="XM_014071612.1"/>
</dbReference>
<dbReference type="PANTHER" id="PTHR23045">
    <property type="entry name" value="LEUCINE-RICH REPEAT-CONTAINING PROTEIN 37A"/>
    <property type="match status" value="1"/>
</dbReference>
<dbReference type="AlphaFoldDB" id="A0A6I9YS19"/>
<evidence type="ECO:0000313" key="2">
    <source>
        <dbReference type="RefSeq" id="XP_013919279.1"/>
    </source>
</evidence>
<name>A0A6I9YS19_9SAUR</name>
<gene>
    <name evidence="3" type="primary">LOC106553172</name>
    <name evidence="2" type="synonym">LOC106546833</name>
</gene>
<dbReference type="PROSITE" id="PS51450">
    <property type="entry name" value="LRR"/>
    <property type="match status" value="1"/>
</dbReference>
<keyword evidence="1" id="KW-1185">Reference proteome</keyword>
<proteinExistence type="predicted"/>
<dbReference type="Proteomes" id="UP000504617">
    <property type="component" value="Unplaced"/>
</dbReference>
<evidence type="ECO:0000313" key="3">
    <source>
        <dbReference type="RefSeq" id="XP_013927087.1"/>
    </source>
</evidence>
<dbReference type="SUPFAM" id="SSF52058">
    <property type="entry name" value="L domain-like"/>
    <property type="match status" value="1"/>
</dbReference>
<dbReference type="KEGG" id="tsr:106553172"/>
<dbReference type="InterPro" id="IPR001611">
    <property type="entry name" value="Leu-rich_rpt"/>
</dbReference>
<dbReference type="GeneID" id="106553172"/>
<dbReference type="InterPro" id="IPR015753">
    <property type="entry name" value="LRRC37"/>
</dbReference>
<dbReference type="PANTHER" id="PTHR23045:SF9">
    <property type="entry name" value="LEUCINE RICH REPEAT CONTAINING 37A-RELATED"/>
    <property type="match status" value="1"/>
</dbReference>
<dbReference type="Gene3D" id="3.80.10.10">
    <property type="entry name" value="Ribonuclease Inhibitor"/>
    <property type="match status" value="1"/>
</dbReference>
<protein>
    <submittedName>
        <fullName evidence="2 3">Leucine-rich repeat-containing protein 37B-like</fullName>
    </submittedName>
</protein>
<reference evidence="2 3" key="1">
    <citation type="submission" date="2025-04" db="UniProtKB">
        <authorList>
            <consortium name="RefSeq"/>
        </authorList>
    </citation>
    <scope>IDENTIFICATION</scope>
</reference>
<evidence type="ECO:0000313" key="1">
    <source>
        <dbReference type="Proteomes" id="UP000504617"/>
    </source>
</evidence>
<dbReference type="Pfam" id="PF13855">
    <property type="entry name" value="LRR_8"/>
    <property type="match status" value="1"/>
</dbReference>